<accession>A0A843W9K2</accession>
<evidence type="ECO:0008006" key="3">
    <source>
        <dbReference type="Google" id="ProtNLM"/>
    </source>
</evidence>
<name>A0A843W9K2_COLES</name>
<organism evidence="1 2">
    <name type="scientific">Colocasia esculenta</name>
    <name type="common">Wild taro</name>
    <name type="synonym">Arum esculentum</name>
    <dbReference type="NCBI Taxonomy" id="4460"/>
    <lineage>
        <taxon>Eukaryota</taxon>
        <taxon>Viridiplantae</taxon>
        <taxon>Streptophyta</taxon>
        <taxon>Embryophyta</taxon>
        <taxon>Tracheophyta</taxon>
        <taxon>Spermatophyta</taxon>
        <taxon>Magnoliopsida</taxon>
        <taxon>Liliopsida</taxon>
        <taxon>Araceae</taxon>
        <taxon>Aroideae</taxon>
        <taxon>Colocasieae</taxon>
        <taxon>Colocasia</taxon>
    </lineage>
</organism>
<reference evidence="1" key="1">
    <citation type="submission" date="2017-07" db="EMBL/GenBank/DDBJ databases">
        <title>Taro Niue Genome Assembly and Annotation.</title>
        <authorList>
            <person name="Atibalentja N."/>
            <person name="Keating K."/>
            <person name="Fields C.J."/>
        </authorList>
    </citation>
    <scope>NUCLEOTIDE SEQUENCE</scope>
    <source>
        <strain evidence="1">Niue_2</strain>
        <tissue evidence="1">Leaf</tissue>
    </source>
</reference>
<dbReference type="InterPro" id="IPR038765">
    <property type="entry name" value="Papain-like_cys_pep_sf"/>
</dbReference>
<dbReference type="OrthoDB" id="694021at2759"/>
<gene>
    <name evidence="1" type="ORF">Taro_035111</name>
</gene>
<dbReference type="EMBL" id="NMUH01002840">
    <property type="protein sequence ID" value="MQM02351.1"/>
    <property type="molecule type" value="Genomic_DNA"/>
</dbReference>
<dbReference type="Gene3D" id="3.40.395.10">
    <property type="entry name" value="Adenoviral Proteinase, Chain A"/>
    <property type="match status" value="1"/>
</dbReference>
<dbReference type="SUPFAM" id="SSF54001">
    <property type="entry name" value="Cysteine proteinases"/>
    <property type="match status" value="1"/>
</dbReference>
<dbReference type="PANTHER" id="PTHR33144">
    <property type="entry name" value="OS10G0409366 PROTEIN-RELATED"/>
    <property type="match status" value="1"/>
</dbReference>
<dbReference type="AlphaFoldDB" id="A0A843W9K2"/>
<dbReference type="Proteomes" id="UP000652761">
    <property type="component" value="Unassembled WGS sequence"/>
</dbReference>
<protein>
    <recommendedName>
        <fullName evidence="3">Transposase</fullName>
    </recommendedName>
</protein>
<keyword evidence="2" id="KW-1185">Reference proteome</keyword>
<proteinExistence type="predicted"/>
<evidence type="ECO:0000313" key="2">
    <source>
        <dbReference type="Proteomes" id="UP000652761"/>
    </source>
</evidence>
<dbReference type="PANTHER" id="PTHR33144:SF46">
    <property type="entry name" value="OS04G0610000 PROTEIN"/>
    <property type="match status" value="1"/>
</dbReference>
<sequence>MSPAELAEKAVAGRLCGGTCGEGAVSGLGQATVANLQAANLRRQQGNSGHPFLLPLFLCVSSTPPGVSCRPHHLLPPPLRSRNRWQVVVICKQEDNDMPFLMLLDSLHMGEHTRIENELKNFLKIAYEGKGMTALADEMKVIDLHVPKVPQQKGSTECGFMLTADWFSREEYEKFREDLQGKIIHIDAQSASTSKKRKFNVPINLRDFVMNDLDQKWRSWKYDLRTKFFTAYQKAQQHFACSDRRVVEDQWKKLVQIWSSEEFKFLKTRATLDRGDLFIRTRMKKAGGPVNGESAAMIDKIRDIKLTQQSTTSSSIASVGDAYEQSSASVYHAQKKKDSLARWRVRILNFSGEVVASGILISDDNDNVVIGKKLGGEYYEVSILIAHDPTASLFIKDADRKNMNNAVGSHIIWFREYRNILAYGVRGRRDTCLRFKMS</sequence>
<evidence type="ECO:0000313" key="1">
    <source>
        <dbReference type="EMBL" id="MQM02351.1"/>
    </source>
</evidence>
<comment type="caution">
    <text evidence="1">The sequence shown here is derived from an EMBL/GenBank/DDBJ whole genome shotgun (WGS) entry which is preliminary data.</text>
</comment>